<dbReference type="OrthoDB" id="8194627at2"/>
<dbReference type="RefSeq" id="WP_058754188.1">
    <property type="nucleotide sequence ID" value="NZ_LDTB01000003.1"/>
</dbReference>
<dbReference type="AlphaFoldDB" id="A0A147I9R4"/>
<reference evidence="1 2" key="1">
    <citation type="journal article" date="2016" name="Front. Microbiol.">
        <title>Genomic Resource of Rice Seed Associated Bacteria.</title>
        <authorList>
            <person name="Midha S."/>
            <person name="Bansal K."/>
            <person name="Sharma S."/>
            <person name="Kumar N."/>
            <person name="Patil P.P."/>
            <person name="Chaudhry V."/>
            <person name="Patil P.B."/>
        </authorList>
    </citation>
    <scope>NUCLEOTIDE SEQUENCE [LARGE SCALE GENOMIC DNA]</scope>
    <source>
        <strain evidence="1 2">NS334</strain>
    </source>
</reference>
<protein>
    <recommendedName>
        <fullName evidence="3">DUF2336 domain-containing protein</fullName>
    </recommendedName>
</protein>
<accession>A0A147I9R4</accession>
<dbReference type="Proteomes" id="UP000074310">
    <property type="component" value="Unassembled WGS sequence"/>
</dbReference>
<dbReference type="Pfam" id="PF10098">
    <property type="entry name" value="DUF2336"/>
    <property type="match status" value="1"/>
</dbReference>
<dbReference type="InterPro" id="IPR019285">
    <property type="entry name" value="DUF2336"/>
</dbReference>
<evidence type="ECO:0000313" key="2">
    <source>
        <dbReference type="Proteomes" id="UP000074310"/>
    </source>
</evidence>
<gene>
    <name evidence="1" type="ORF">NS334_01380</name>
</gene>
<organism evidence="1 2">
    <name type="scientific">Sphingomonas endophytica</name>
    <dbReference type="NCBI Taxonomy" id="869719"/>
    <lineage>
        <taxon>Bacteria</taxon>
        <taxon>Pseudomonadati</taxon>
        <taxon>Pseudomonadota</taxon>
        <taxon>Alphaproteobacteria</taxon>
        <taxon>Sphingomonadales</taxon>
        <taxon>Sphingomonadaceae</taxon>
        <taxon>Sphingomonas</taxon>
    </lineage>
</organism>
<sequence length="362" mass="38672">MSVTPSPAVLAGDASRLAARAAAAAHEAAARMEVAVHDIFLSQPGRLDDRTRAAVLRLAEATVDAVEQRIAGLAARTLNERDQREAAAVLESNRSLAWPRLLGAGLMRDAEMIAALIAQARIDLLDDSLTTLRAHDAGPTVVVSLVEHADAGWSDAAVRYLVADSLRRLAAGERDAMLPAPLRSRLTWWVAAALRERLGALGGAEADRALSEAALRCLEDDHSSDGIESAAIRLAVLLGAVPGQRGDWMLRAMESARSTLFVALLAEALGTDFCEARGLLLDSESERLWLALRAAGLPRDAIARIGFLLSEADPARDLPALIEWLDPLAALDPVVAQEALAELRLPRDFRAAVRTLTRPSCP</sequence>
<proteinExistence type="predicted"/>
<evidence type="ECO:0008006" key="3">
    <source>
        <dbReference type="Google" id="ProtNLM"/>
    </source>
</evidence>
<keyword evidence="2" id="KW-1185">Reference proteome</keyword>
<comment type="caution">
    <text evidence="1">The sequence shown here is derived from an EMBL/GenBank/DDBJ whole genome shotgun (WGS) entry which is preliminary data.</text>
</comment>
<dbReference type="PATRIC" id="fig|869719.3.peg.1695"/>
<dbReference type="EMBL" id="LDTB01000003">
    <property type="protein sequence ID" value="KTT76248.1"/>
    <property type="molecule type" value="Genomic_DNA"/>
</dbReference>
<evidence type="ECO:0000313" key="1">
    <source>
        <dbReference type="EMBL" id="KTT76248.1"/>
    </source>
</evidence>
<name>A0A147I9R4_9SPHN</name>